<dbReference type="SUPFAM" id="SSF103481">
    <property type="entry name" value="Multidrug resistance efflux transporter EmrE"/>
    <property type="match status" value="1"/>
</dbReference>
<evidence type="ECO:0000256" key="5">
    <source>
        <dbReference type="SAM" id="Phobius"/>
    </source>
</evidence>
<dbReference type="GO" id="GO:0016020">
    <property type="term" value="C:membrane"/>
    <property type="evidence" value="ECO:0007669"/>
    <property type="project" value="InterPro"/>
</dbReference>
<organism evidence="6 7">
    <name type="scientific">Actinidia rufa</name>
    <dbReference type="NCBI Taxonomy" id="165716"/>
    <lineage>
        <taxon>Eukaryota</taxon>
        <taxon>Viridiplantae</taxon>
        <taxon>Streptophyta</taxon>
        <taxon>Embryophyta</taxon>
        <taxon>Tracheophyta</taxon>
        <taxon>Spermatophyta</taxon>
        <taxon>Magnoliopsida</taxon>
        <taxon>eudicotyledons</taxon>
        <taxon>Gunneridae</taxon>
        <taxon>Pentapetalae</taxon>
        <taxon>asterids</taxon>
        <taxon>Ericales</taxon>
        <taxon>Actinidiaceae</taxon>
        <taxon>Actinidia</taxon>
    </lineage>
</organism>
<dbReference type="EMBL" id="BJWL01000010">
    <property type="protein sequence ID" value="GFY94617.1"/>
    <property type="molecule type" value="Genomic_DNA"/>
</dbReference>
<sequence length="274" mass="30007">MGGDLMAFLTMVIVQVGYAGMNILSKLAMDSGMNPLVHVAYRQLFATIVIAPFAYFLERLESVGIRRKPGQAKVFGTMICVGGAMLLSFYHGRTVIGESSVHWKYAEKMGNENSSSRPNNFFLGPLLLIARMSKNYSAPYTTSALICSMASIQCGIIAFCAEPHVSAWSLKPGIRALSSFYSRKGPLYVSVFSPLQLVIVAILSWALLQEKLYEGTVVGSTLIVMGLYAVLWGKNREMSAMNFAGDGGEEKQAAKGDLEMQFPELSKINFHTRS</sequence>
<dbReference type="AlphaFoldDB" id="A0A7J0F9Q7"/>
<feature type="transmembrane region" description="Helical" evidence="5">
    <location>
        <begin position="6"/>
        <end position="24"/>
    </location>
</feature>
<evidence type="ECO:0000256" key="2">
    <source>
        <dbReference type="ARBA" id="ARBA00022692"/>
    </source>
</evidence>
<comment type="caution">
    <text evidence="6">The sequence shown here is derived from an EMBL/GenBank/DDBJ whole genome shotgun (WGS) entry which is preliminary data.</text>
</comment>
<name>A0A7J0F9Q7_9ERIC</name>
<feature type="transmembrane region" description="Helical" evidence="5">
    <location>
        <begin position="36"/>
        <end position="57"/>
    </location>
</feature>
<dbReference type="InterPro" id="IPR030184">
    <property type="entry name" value="WAT1-related"/>
</dbReference>
<feature type="transmembrane region" description="Helical" evidence="5">
    <location>
        <begin position="212"/>
        <end position="231"/>
    </location>
</feature>
<evidence type="ECO:0000256" key="1">
    <source>
        <dbReference type="ARBA" id="ARBA00004141"/>
    </source>
</evidence>
<reference evidence="6 7" key="1">
    <citation type="submission" date="2019-07" db="EMBL/GenBank/DDBJ databases">
        <title>De Novo Assembly of kiwifruit Actinidia rufa.</title>
        <authorList>
            <person name="Sugita-Konishi S."/>
            <person name="Sato K."/>
            <person name="Mori E."/>
            <person name="Abe Y."/>
            <person name="Kisaki G."/>
            <person name="Hamano K."/>
            <person name="Suezawa K."/>
            <person name="Otani M."/>
            <person name="Fukuda T."/>
            <person name="Manabe T."/>
            <person name="Gomi K."/>
            <person name="Tabuchi M."/>
            <person name="Akimitsu K."/>
            <person name="Kataoka I."/>
        </authorList>
    </citation>
    <scope>NUCLEOTIDE SEQUENCE [LARGE SCALE GENOMIC DNA]</scope>
    <source>
        <strain evidence="7">cv. Fuchu</strain>
    </source>
</reference>
<proteinExistence type="predicted"/>
<dbReference type="GO" id="GO:0022857">
    <property type="term" value="F:transmembrane transporter activity"/>
    <property type="evidence" value="ECO:0007669"/>
    <property type="project" value="InterPro"/>
</dbReference>
<keyword evidence="7" id="KW-1185">Reference proteome</keyword>
<evidence type="ECO:0000256" key="4">
    <source>
        <dbReference type="ARBA" id="ARBA00023136"/>
    </source>
</evidence>
<gene>
    <name evidence="6" type="ORF">Acr_10g0000020</name>
</gene>
<feature type="transmembrane region" description="Helical" evidence="5">
    <location>
        <begin position="187"/>
        <end position="206"/>
    </location>
</feature>
<dbReference type="InterPro" id="IPR037185">
    <property type="entry name" value="EmrE-like"/>
</dbReference>
<accession>A0A7J0F9Q7</accession>
<dbReference type="Proteomes" id="UP000585474">
    <property type="component" value="Unassembled WGS sequence"/>
</dbReference>
<keyword evidence="4 5" id="KW-0472">Membrane</keyword>
<protein>
    <submittedName>
        <fullName evidence="6">Nodulin MtN21 /EamA-like transporter family protein</fullName>
    </submittedName>
</protein>
<keyword evidence="3 5" id="KW-1133">Transmembrane helix</keyword>
<evidence type="ECO:0000313" key="7">
    <source>
        <dbReference type="Proteomes" id="UP000585474"/>
    </source>
</evidence>
<comment type="subcellular location">
    <subcellularLocation>
        <location evidence="1">Membrane</location>
        <topology evidence="1">Multi-pass membrane protein</topology>
    </subcellularLocation>
</comment>
<dbReference type="OrthoDB" id="1728340at2759"/>
<dbReference type="PANTHER" id="PTHR31218">
    <property type="entry name" value="WAT1-RELATED PROTEIN"/>
    <property type="match status" value="1"/>
</dbReference>
<evidence type="ECO:0000313" key="6">
    <source>
        <dbReference type="EMBL" id="GFY94617.1"/>
    </source>
</evidence>
<keyword evidence="2 5" id="KW-0812">Transmembrane</keyword>
<evidence type="ECO:0000256" key="3">
    <source>
        <dbReference type="ARBA" id="ARBA00022989"/>
    </source>
</evidence>